<accession>A0A495J9R7</accession>
<sequence>MFIKRKKIENELSLINQKLNALAIENNSHKILPANILARLNKANEQQIIQNIQLAEFKVYSQWGDDGIIQFLVDYLDISQKTFIEFGVQNYTEANTRFLLINNNWTGLIMDGSEENINYVKKDDIYWQFELTAIPVFITTENINSLITQNGFSGEVGILHIDIDGNDYWVWKEIDTINPVIVIVEYNSIYGPDNTWTTPYQADFYRTAAHHSNLYFGASLAALCDLAEEKGYHFIGSNSHGNNGYFVRKDKIKDLRTMNAQEGYVLSKFRESRDENGDLTYISGTDRLKAISGMDIYNTRTNELEKIK</sequence>
<dbReference type="RefSeq" id="WP_121201710.1">
    <property type="nucleotide sequence ID" value="NZ_RBKU01000001.1"/>
</dbReference>
<organism evidence="1 2">
    <name type="scientific">Mucilaginibacter gracilis</name>
    <dbReference type="NCBI Taxonomy" id="423350"/>
    <lineage>
        <taxon>Bacteria</taxon>
        <taxon>Pseudomonadati</taxon>
        <taxon>Bacteroidota</taxon>
        <taxon>Sphingobacteriia</taxon>
        <taxon>Sphingobacteriales</taxon>
        <taxon>Sphingobacteriaceae</taxon>
        <taxon>Mucilaginibacter</taxon>
    </lineage>
</organism>
<evidence type="ECO:0000313" key="1">
    <source>
        <dbReference type="EMBL" id="RKR85675.1"/>
    </source>
</evidence>
<comment type="caution">
    <text evidence="1">The sequence shown here is derived from an EMBL/GenBank/DDBJ whole genome shotgun (WGS) entry which is preliminary data.</text>
</comment>
<dbReference type="EMBL" id="RBKU01000001">
    <property type="protein sequence ID" value="RKR85675.1"/>
    <property type="molecule type" value="Genomic_DNA"/>
</dbReference>
<reference evidence="1 2" key="1">
    <citation type="submission" date="2018-10" db="EMBL/GenBank/DDBJ databases">
        <title>Genomic Encyclopedia of Archaeal and Bacterial Type Strains, Phase II (KMG-II): from individual species to whole genera.</title>
        <authorList>
            <person name="Goeker M."/>
        </authorList>
    </citation>
    <scope>NUCLEOTIDE SEQUENCE [LARGE SCALE GENOMIC DNA]</scope>
    <source>
        <strain evidence="1 2">DSM 18602</strain>
    </source>
</reference>
<dbReference type="Proteomes" id="UP000268007">
    <property type="component" value="Unassembled WGS sequence"/>
</dbReference>
<proteinExistence type="predicted"/>
<keyword evidence="2" id="KW-1185">Reference proteome</keyword>
<name>A0A495J9R7_9SPHI</name>
<gene>
    <name evidence="1" type="ORF">BDD43_5946</name>
</gene>
<evidence type="ECO:0000313" key="2">
    <source>
        <dbReference type="Proteomes" id="UP000268007"/>
    </source>
</evidence>
<dbReference type="OrthoDB" id="9810122at2"/>
<dbReference type="AlphaFoldDB" id="A0A495J9R7"/>
<protein>
    <submittedName>
        <fullName evidence="1">Uncharacterized protein</fullName>
    </submittedName>
</protein>